<feature type="compositionally biased region" description="Basic residues" evidence="4">
    <location>
        <begin position="310"/>
        <end position="319"/>
    </location>
</feature>
<name>A0AAJ6QQV5_9ACAR</name>
<accession>A0AAJ6QQV5</accession>
<dbReference type="PANTHER" id="PTHR13375:SF3">
    <property type="entry name" value="THO COMPLEX SUBUNIT 5 HOMOLOG"/>
    <property type="match status" value="1"/>
</dbReference>
<protein>
    <submittedName>
        <fullName evidence="6">THO complex subunit 5 homolog</fullName>
    </submittedName>
</protein>
<dbReference type="AlphaFoldDB" id="A0AAJ6QQV5"/>
<dbReference type="GO" id="GO:0006406">
    <property type="term" value="P:mRNA export from nucleus"/>
    <property type="evidence" value="ECO:0007669"/>
    <property type="project" value="TreeGrafter"/>
</dbReference>
<evidence type="ECO:0000313" key="5">
    <source>
        <dbReference type="Proteomes" id="UP000694867"/>
    </source>
</evidence>
<evidence type="ECO:0000313" key="6">
    <source>
        <dbReference type="RefSeq" id="XP_003740830.2"/>
    </source>
</evidence>
<evidence type="ECO:0000256" key="4">
    <source>
        <dbReference type="SAM" id="MobiDB-lite"/>
    </source>
</evidence>
<dbReference type="KEGG" id="goe:100900338"/>
<reference evidence="6" key="1">
    <citation type="submission" date="2025-08" db="UniProtKB">
        <authorList>
            <consortium name="RefSeq"/>
        </authorList>
    </citation>
    <scope>IDENTIFICATION</scope>
</reference>
<dbReference type="GO" id="GO:0003729">
    <property type="term" value="F:mRNA binding"/>
    <property type="evidence" value="ECO:0007669"/>
    <property type="project" value="TreeGrafter"/>
</dbReference>
<keyword evidence="5" id="KW-1185">Reference proteome</keyword>
<dbReference type="GeneID" id="100900338"/>
<dbReference type="Proteomes" id="UP000694867">
    <property type="component" value="Unplaced"/>
</dbReference>
<dbReference type="Pfam" id="PF09766">
    <property type="entry name" value="FmiP_Thoc5"/>
    <property type="match status" value="1"/>
</dbReference>
<evidence type="ECO:0000256" key="1">
    <source>
        <dbReference type="ARBA" id="ARBA00004123"/>
    </source>
</evidence>
<proteinExistence type="inferred from homology"/>
<feature type="region of interest" description="Disordered" evidence="4">
    <location>
        <begin position="297"/>
        <end position="328"/>
    </location>
</feature>
<comment type="subcellular location">
    <subcellularLocation>
        <location evidence="1">Nucleus</location>
    </subcellularLocation>
</comment>
<feature type="compositionally biased region" description="Acidic residues" evidence="4">
    <location>
        <begin position="297"/>
        <end position="306"/>
    </location>
</feature>
<evidence type="ECO:0000256" key="2">
    <source>
        <dbReference type="ARBA" id="ARBA00008044"/>
    </source>
</evidence>
<dbReference type="CTD" id="8563"/>
<sequence>MPITKKSVRLARTITAVAPEVAAPPAVDYWDAEAAQAQELRASDNFKKFSDLCQQLKDSLREIDQRKKKGENGAEIQELKVRCLATMVALRKLNRLDKHRLKATRDAVKENRSRVDGLHLQLQNLAYEAGHLRSEVDKCLEFKSMHENIDLIPKEEFLKTAPEDIRNSTSEHEITMARLQHELSMRQELAQRLETSVSRKRDLINDIETKEAVLSKIQPTLNNILESAQPLYSHLGMTLQRSQPEHLDAQFLCRPLYVIYVEACAFQEVYPDMIESVAIEGDVDEAKKVLDKITGADEESDSDNDELVTMKKKKRKTRTTSKSANQEEQNQLKAFLKPFPLSVNIAMKTATEKGFPVRFSYIMSLKVVCSKLEVHIADVDSILDGLFSGDNGSQSPNPTTRYLLAKNGVENLERALGVCRLGKPYQWTQWLCGLDFLSASVTPSAELSQKHFEQTLKLIRDRLSTRVVLNEQLGRLAEGIVDVEGRFPREVSSRLEKFKKITMEEAMMRIGFGAGTDALKAMMFKESIFFEAVITLDKRNLRALVSVPQLYPQEAPFWFFSFENATSLTSGELKDLEKTVNCYTGGEPSLLLSSQAKQALVSFEVMLNLDALKVIRKVNGKDRAKPFNYEPSVGIFTPV</sequence>
<dbReference type="GO" id="GO:0000445">
    <property type="term" value="C:THO complex part of transcription export complex"/>
    <property type="evidence" value="ECO:0007669"/>
    <property type="project" value="TreeGrafter"/>
</dbReference>
<organism evidence="5 6">
    <name type="scientific">Galendromus occidentalis</name>
    <name type="common">western predatory mite</name>
    <dbReference type="NCBI Taxonomy" id="34638"/>
    <lineage>
        <taxon>Eukaryota</taxon>
        <taxon>Metazoa</taxon>
        <taxon>Ecdysozoa</taxon>
        <taxon>Arthropoda</taxon>
        <taxon>Chelicerata</taxon>
        <taxon>Arachnida</taxon>
        <taxon>Acari</taxon>
        <taxon>Parasitiformes</taxon>
        <taxon>Mesostigmata</taxon>
        <taxon>Gamasina</taxon>
        <taxon>Phytoseioidea</taxon>
        <taxon>Phytoseiidae</taxon>
        <taxon>Typhlodrominae</taxon>
        <taxon>Galendromus</taxon>
    </lineage>
</organism>
<dbReference type="InterPro" id="IPR019163">
    <property type="entry name" value="THO_Thoc5"/>
</dbReference>
<dbReference type="RefSeq" id="XP_003740830.2">
    <property type="nucleotide sequence ID" value="XM_003740782.2"/>
</dbReference>
<comment type="similarity">
    <text evidence="2">Belongs to the THOC5 family.</text>
</comment>
<evidence type="ECO:0000256" key="3">
    <source>
        <dbReference type="ARBA" id="ARBA00023242"/>
    </source>
</evidence>
<gene>
    <name evidence="6" type="primary">LOC100900338</name>
</gene>
<dbReference type="PANTHER" id="PTHR13375">
    <property type="entry name" value="FMS INTERACTING PROTEIN"/>
    <property type="match status" value="1"/>
</dbReference>
<keyword evidence="3" id="KW-0539">Nucleus</keyword>